<evidence type="ECO:0000256" key="1">
    <source>
        <dbReference type="SAM" id="Coils"/>
    </source>
</evidence>
<dbReference type="AlphaFoldDB" id="A0AA89C051"/>
<protein>
    <submittedName>
        <fullName evidence="2">Uncharacterized protein</fullName>
    </submittedName>
</protein>
<evidence type="ECO:0000313" key="2">
    <source>
        <dbReference type="EMBL" id="KAK3089187.1"/>
    </source>
</evidence>
<dbReference type="EMBL" id="VSWD01000010">
    <property type="protein sequence ID" value="KAK3089187.1"/>
    <property type="molecule type" value="Genomic_DNA"/>
</dbReference>
<sequence length="274" mass="32555">MKPKRDAKGTETKPLPKATQKRVQIVDEVLVIEEMKQKTDELIEKERGRLVDQMKDLIQELERLRRENDKLRRQQEQNMGVTAETVDLMRKRLDHARATNNFLIKDIEDRKNQLTRLETQSFEMTIKVESVTKKLLELQKENERRKMEVDQLTKDKSRTEKLMEENRKLRKFLASNHIDPRTGKPITDKYREERFAAGRKRVTIKSTPKEKSLVESKKRMAIGSSKSMDDIRKLEEYYDRMSAPIVDDERKISYGQYSNILKKRRSMQSKKSVK</sequence>
<keyword evidence="3" id="KW-1185">Reference proteome</keyword>
<comment type="caution">
    <text evidence="2">The sequence shown here is derived from an EMBL/GenBank/DDBJ whole genome shotgun (WGS) entry which is preliminary data.</text>
</comment>
<evidence type="ECO:0000313" key="3">
    <source>
        <dbReference type="Proteomes" id="UP001186944"/>
    </source>
</evidence>
<dbReference type="Proteomes" id="UP001186944">
    <property type="component" value="Unassembled WGS sequence"/>
</dbReference>
<gene>
    <name evidence="2" type="ORF">FSP39_001574</name>
</gene>
<proteinExistence type="predicted"/>
<keyword evidence="1" id="KW-0175">Coiled coil</keyword>
<accession>A0AA89C051</accession>
<feature type="coiled-coil region" evidence="1">
    <location>
        <begin position="47"/>
        <end position="155"/>
    </location>
</feature>
<name>A0AA89C051_PINIB</name>
<organism evidence="2 3">
    <name type="scientific">Pinctada imbricata</name>
    <name type="common">Atlantic pearl-oyster</name>
    <name type="synonym">Pinctada martensii</name>
    <dbReference type="NCBI Taxonomy" id="66713"/>
    <lineage>
        <taxon>Eukaryota</taxon>
        <taxon>Metazoa</taxon>
        <taxon>Spiralia</taxon>
        <taxon>Lophotrochozoa</taxon>
        <taxon>Mollusca</taxon>
        <taxon>Bivalvia</taxon>
        <taxon>Autobranchia</taxon>
        <taxon>Pteriomorphia</taxon>
        <taxon>Pterioida</taxon>
        <taxon>Pterioidea</taxon>
        <taxon>Pteriidae</taxon>
        <taxon>Pinctada</taxon>
    </lineage>
</organism>
<reference evidence="2" key="1">
    <citation type="submission" date="2019-08" db="EMBL/GenBank/DDBJ databases">
        <title>The improved chromosome-level genome for the pearl oyster Pinctada fucata martensii using PacBio sequencing and Hi-C.</title>
        <authorList>
            <person name="Zheng Z."/>
        </authorList>
    </citation>
    <scope>NUCLEOTIDE SEQUENCE</scope>
    <source>
        <strain evidence="2">ZZ-2019</strain>
        <tissue evidence="2">Adductor muscle</tissue>
    </source>
</reference>